<dbReference type="GO" id="GO:0016787">
    <property type="term" value="F:hydrolase activity"/>
    <property type="evidence" value="ECO:0007669"/>
    <property type="project" value="UniProtKB-KW"/>
</dbReference>
<feature type="domain" description="Alpha/beta hydrolase fold-3" evidence="2">
    <location>
        <begin position="44"/>
        <end position="160"/>
    </location>
</feature>
<dbReference type="InterPro" id="IPR013094">
    <property type="entry name" value="AB_hydrolase_3"/>
</dbReference>
<reference evidence="3" key="1">
    <citation type="submission" date="2016-06" db="EMBL/GenBank/DDBJ databases">
        <title>Draft Genome sequence of the fungus Inonotus baumii.</title>
        <authorList>
            <person name="Zhu H."/>
            <person name="Lin W."/>
        </authorList>
    </citation>
    <scope>NUCLEOTIDE SEQUENCE</scope>
    <source>
        <strain evidence="3">821</strain>
    </source>
</reference>
<dbReference type="SUPFAM" id="SSF53474">
    <property type="entry name" value="alpha/beta-Hydrolases"/>
    <property type="match status" value="1"/>
</dbReference>
<dbReference type="InterPro" id="IPR050300">
    <property type="entry name" value="GDXG_lipolytic_enzyme"/>
</dbReference>
<keyword evidence="1" id="KW-0378">Hydrolase</keyword>
<keyword evidence="4" id="KW-1185">Reference proteome</keyword>
<protein>
    <submittedName>
        <fullName evidence="3">Alpha/beta-hydrolase</fullName>
    </submittedName>
</protein>
<sequence>MTNNDSAVQSRADIEYGPLPAHRLDLHIPQAASARSADAPFPLVVFVHGGAWRSEDKADHAQLATRIALRTQCCVAVPNYRLSPRDTAVKPEDAVYHPMHAQDVLNALTFLGPAPQPDPDSESDNELAKAIDAPYDPRRIFLIGHSCGAHILSSIFLDSSTSTPELTPPSSLLSSVKGIALSEGIFDVGLLLSSFPMYRAWFIVNAFGDRGSYKHFNATNYPLREGGKHIHWLVIQSPNDTLVDGKQAESMYEHLKELEAHSKHGDTVLKDWSTIASEHNEMLKTTEYSDLIGNWINSLHFH</sequence>
<dbReference type="Pfam" id="PF07859">
    <property type="entry name" value="Abhydrolase_3"/>
    <property type="match status" value="1"/>
</dbReference>
<dbReference type="PANTHER" id="PTHR48081">
    <property type="entry name" value="AB HYDROLASE SUPERFAMILY PROTEIN C4A8.06C"/>
    <property type="match status" value="1"/>
</dbReference>
<proteinExistence type="predicted"/>
<evidence type="ECO:0000259" key="2">
    <source>
        <dbReference type="Pfam" id="PF07859"/>
    </source>
</evidence>
<dbReference type="OrthoDB" id="6495301at2759"/>
<organism evidence="3 4">
    <name type="scientific">Sanghuangporus baumii</name>
    <name type="common">Phellinus baumii</name>
    <dbReference type="NCBI Taxonomy" id="108892"/>
    <lineage>
        <taxon>Eukaryota</taxon>
        <taxon>Fungi</taxon>
        <taxon>Dikarya</taxon>
        <taxon>Basidiomycota</taxon>
        <taxon>Agaricomycotina</taxon>
        <taxon>Agaricomycetes</taxon>
        <taxon>Hymenochaetales</taxon>
        <taxon>Hymenochaetaceae</taxon>
        <taxon>Sanghuangporus</taxon>
    </lineage>
</organism>
<dbReference type="InterPro" id="IPR029058">
    <property type="entry name" value="AB_hydrolase_fold"/>
</dbReference>
<gene>
    <name evidence="3" type="ORF">A7U60_g8916</name>
</gene>
<dbReference type="EMBL" id="LNZH02000216">
    <property type="protein sequence ID" value="OCB84239.1"/>
    <property type="molecule type" value="Genomic_DNA"/>
</dbReference>
<dbReference type="Gene3D" id="3.40.50.1820">
    <property type="entry name" value="alpha/beta hydrolase"/>
    <property type="match status" value="1"/>
</dbReference>
<dbReference type="AlphaFoldDB" id="A0A9Q5HQX8"/>
<evidence type="ECO:0000313" key="3">
    <source>
        <dbReference type="EMBL" id="OCB84239.1"/>
    </source>
</evidence>
<accession>A0A9Q5HQX8</accession>
<name>A0A9Q5HQX8_SANBA</name>
<evidence type="ECO:0000313" key="4">
    <source>
        <dbReference type="Proteomes" id="UP000757232"/>
    </source>
</evidence>
<comment type="caution">
    <text evidence="3">The sequence shown here is derived from an EMBL/GenBank/DDBJ whole genome shotgun (WGS) entry which is preliminary data.</text>
</comment>
<dbReference type="Proteomes" id="UP000757232">
    <property type="component" value="Unassembled WGS sequence"/>
</dbReference>
<evidence type="ECO:0000256" key="1">
    <source>
        <dbReference type="ARBA" id="ARBA00022801"/>
    </source>
</evidence>
<dbReference type="PANTHER" id="PTHR48081:SF33">
    <property type="entry name" value="KYNURENINE FORMAMIDASE"/>
    <property type="match status" value="1"/>
</dbReference>